<evidence type="ECO:0000256" key="1">
    <source>
        <dbReference type="SAM" id="MobiDB-lite"/>
    </source>
</evidence>
<evidence type="ECO:0000313" key="2">
    <source>
        <dbReference type="EMBL" id="POG65441.1"/>
    </source>
</evidence>
<evidence type="ECO:0000313" key="3">
    <source>
        <dbReference type="Proteomes" id="UP000018888"/>
    </source>
</evidence>
<comment type="caution">
    <text evidence="2">The sequence shown here is derived from an EMBL/GenBank/DDBJ whole genome shotgun (WGS) entry which is preliminary data.</text>
</comment>
<gene>
    <name evidence="2" type="ORF">GLOIN_2v1781743</name>
</gene>
<feature type="region of interest" description="Disordered" evidence="1">
    <location>
        <begin position="69"/>
        <end position="91"/>
    </location>
</feature>
<name>A0A2P4PJ79_RHIID</name>
<accession>A0A2P4PJ79</accession>
<dbReference type="EMBL" id="AUPC02000214">
    <property type="protein sequence ID" value="POG65441.1"/>
    <property type="molecule type" value="Genomic_DNA"/>
</dbReference>
<dbReference type="AlphaFoldDB" id="A0A2P4PJ79"/>
<reference evidence="2 3" key="1">
    <citation type="journal article" date="2013" name="Proc. Natl. Acad. Sci. U.S.A.">
        <title>Genome of an arbuscular mycorrhizal fungus provides insight into the oldest plant symbiosis.</title>
        <authorList>
            <person name="Tisserant E."/>
            <person name="Malbreil M."/>
            <person name="Kuo A."/>
            <person name="Kohler A."/>
            <person name="Symeonidi A."/>
            <person name="Balestrini R."/>
            <person name="Charron P."/>
            <person name="Duensing N."/>
            <person name="Frei Dit Frey N."/>
            <person name="Gianinazzi-Pearson V."/>
            <person name="Gilbert L.B."/>
            <person name="Handa Y."/>
            <person name="Herr J.R."/>
            <person name="Hijri M."/>
            <person name="Koul R."/>
            <person name="Kawaguchi M."/>
            <person name="Krajinski F."/>
            <person name="Lammers P.J."/>
            <person name="Masclaux F.G."/>
            <person name="Murat C."/>
            <person name="Morin E."/>
            <person name="Ndikumana S."/>
            <person name="Pagni M."/>
            <person name="Petitpierre D."/>
            <person name="Requena N."/>
            <person name="Rosikiewicz P."/>
            <person name="Riley R."/>
            <person name="Saito K."/>
            <person name="San Clemente H."/>
            <person name="Shapiro H."/>
            <person name="van Tuinen D."/>
            <person name="Becard G."/>
            <person name="Bonfante P."/>
            <person name="Paszkowski U."/>
            <person name="Shachar-Hill Y.Y."/>
            <person name="Tuskan G.A."/>
            <person name="Young P.W."/>
            <person name="Sanders I.R."/>
            <person name="Henrissat B."/>
            <person name="Rensing S.A."/>
            <person name="Grigoriev I.V."/>
            <person name="Corradi N."/>
            <person name="Roux C."/>
            <person name="Martin F."/>
        </authorList>
    </citation>
    <scope>NUCLEOTIDE SEQUENCE [LARGE SCALE GENOMIC DNA]</scope>
    <source>
        <strain evidence="2 3">DAOM 197198</strain>
    </source>
</reference>
<sequence>MKGQEELIGMNGVFKKRRIGNANKNNITSSSEDEQFEDALSKHFDKISKENEVVTETKKIKEIRNADKDNINENKKRVVATQGDRVDSDNE</sequence>
<organism evidence="2 3">
    <name type="scientific">Rhizophagus irregularis (strain DAOM 181602 / DAOM 197198 / MUCL 43194)</name>
    <name type="common">Arbuscular mycorrhizal fungus</name>
    <name type="synonym">Glomus intraradices</name>
    <dbReference type="NCBI Taxonomy" id="747089"/>
    <lineage>
        <taxon>Eukaryota</taxon>
        <taxon>Fungi</taxon>
        <taxon>Fungi incertae sedis</taxon>
        <taxon>Mucoromycota</taxon>
        <taxon>Glomeromycotina</taxon>
        <taxon>Glomeromycetes</taxon>
        <taxon>Glomerales</taxon>
        <taxon>Glomeraceae</taxon>
        <taxon>Rhizophagus</taxon>
    </lineage>
</organism>
<protein>
    <submittedName>
        <fullName evidence="2">Uncharacterized protein</fullName>
    </submittedName>
</protein>
<reference evidence="2 3" key="2">
    <citation type="journal article" date="2018" name="New Phytol.">
        <title>High intraspecific genome diversity in the model arbuscular mycorrhizal symbiont Rhizophagus irregularis.</title>
        <authorList>
            <person name="Chen E.C.H."/>
            <person name="Morin E."/>
            <person name="Beaudet D."/>
            <person name="Noel J."/>
            <person name="Yildirir G."/>
            <person name="Ndikumana S."/>
            <person name="Charron P."/>
            <person name="St-Onge C."/>
            <person name="Giorgi J."/>
            <person name="Kruger M."/>
            <person name="Marton T."/>
            <person name="Ropars J."/>
            <person name="Grigoriev I.V."/>
            <person name="Hainaut M."/>
            <person name="Henrissat B."/>
            <person name="Roux C."/>
            <person name="Martin F."/>
            <person name="Corradi N."/>
        </authorList>
    </citation>
    <scope>NUCLEOTIDE SEQUENCE [LARGE SCALE GENOMIC DNA]</scope>
    <source>
        <strain evidence="2 3">DAOM 197198</strain>
    </source>
</reference>
<dbReference type="Proteomes" id="UP000018888">
    <property type="component" value="Unassembled WGS sequence"/>
</dbReference>
<proteinExistence type="predicted"/>
<keyword evidence="3" id="KW-1185">Reference proteome</keyword>